<accession>A0A9C7UV46</accession>
<dbReference type="Proteomes" id="UP001061958">
    <property type="component" value="Unassembled WGS sequence"/>
</dbReference>
<evidence type="ECO:0000313" key="2">
    <source>
        <dbReference type="Proteomes" id="UP001061958"/>
    </source>
</evidence>
<reference evidence="1" key="2">
    <citation type="submission" date="2022-01" db="EMBL/GenBank/DDBJ databases">
        <authorList>
            <person name="Hirooka S."/>
            <person name="Miyagishima S.Y."/>
        </authorList>
    </citation>
    <scope>NUCLEOTIDE SEQUENCE</scope>
    <source>
        <strain evidence="1">NBRC 102759</strain>
    </source>
</reference>
<sequence>MIILTVNSEAVVCQPTMFANIFKKLSIAHLCSLSGSVQVKGHRDANTTPFESILETRNKSVCKEREKTEIKDDKPPCKRNLAQVVSNKNYSRQCKACKTKNTDQNLSHGDVTGLSPYYSKGRKAQHGTIQIGCRHTKSTWKQQDQLKVKQRKEFFLEREKELQGKISRLLADRSSALYNRVQLGELVNTTWPDIQESGLTSQLPILEKSAWNLLKRDRHPIVRRVSPGTLSQLPTLLVQERRNMQKKASKRRIADLHRKRLELVKWNCKILELLWKQYHG</sequence>
<dbReference type="AlphaFoldDB" id="A0A9C7UV46"/>
<keyword evidence="2" id="KW-1185">Reference proteome</keyword>
<protein>
    <submittedName>
        <fullName evidence="1">Uncharacterized protein</fullName>
    </submittedName>
</protein>
<evidence type="ECO:0000313" key="1">
    <source>
        <dbReference type="EMBL" id="GJQ15907.1"/>
    </source>
</evidence>
<proteinExistence type="predicted"/>
<organism evidence="1 2">
    <name type="scientific">Galdieria partita</name>
    <dbReference type="NCBI Taxonomy" id="83374"/>
    <lineage>
        <taxon>Eukaryota</taxon>
        <taxon>Rhodophyta</taxon>
        <taxon>Bangiophyceae</taxon>
        <taxon>Galdieriales</taxon>
        <taxon>Galdieriaceae</taxon>
        <taxon>Galdieria</taxon>
    </lineage>
</organism>
<comment type="caution">
    <text evidence="1">The sequence shown here is derived from an EMBL/GenBank/DDBJ whole genome shotgun (WGS) entry which is preliminary data.</text>
</comment>
<name>A0A9C7UV46_9RHOD</name>
<dbReference type="EMBL" id="BQMJ01000077">
    <property type="protein sequence ID" value="GJQ15907.1"/>
    <property type="molecule type" value="Genomic_DNA"/>
</dbReference>
<reference evidence="1" key="1">
    <citation type="journal article" date="2022" name="Proc. Natl. Acad. Sci. U.S.A.">
        <title>Life cycle and functional genomics of the unicellular red alga Galdieria for elucidating algal and plant evolution and industrial use.</title>
        <authorList>
            <person name="Hirooka S."/>
            <person name="Itabashi T."/>
            <person name="Ichinose T.M."/>
            <person name="Onuma R."/>
            <person name="Fujiwara T."/>
            <person name="Yamashita S."/>
            <person name="Jong L.W."/>
            <person name="Tomita R."/>
            <person name="Iwane A.H."/>
            <person name="Miyagishima S.Y."/>
        </authorList>
    </citation>
    <scope>NUCLEOTIDE SEQUENCE</scope>
    <source>
        <strain evidence="1">NBRC 102759</strain>
    </source>
</reference>
<gene>
    <name evidence="1" type="ORF">GpartN1_g7698.t1</name>
</gene>